<feature type="transmembrane region" description="Helical" evidence="6">
    <location>
        <begin position="39"/>
        <end position="60"/>
    </location>
</feature>
<feature type="domain" description="EamA" evidence="7">
    <location>
        <begin position="13"/>
        <end position="142"/>
    </location>
</feature>
<dbReference type="Proteomes" id="UP000503820">
    <property type="component" value="Unassembled WGS sequence"/>
</dbReference>
<evidence type="ECO:0000259" key="7">
    <source>
        <dbReference type="Pfam" id="PF00892"/>
    </source>
</evidence>
<feature type="transmembrane region" description="Helical" evidence="6">
    <location>
        <begin position="218"/>
        <end position="237"/>
    </location>
</feature>
<evidence type="ECO:0000256" key="6">
    <source>
        <dbReference type="SAM" id="Phobius"/>
    </source>
</evidence>
<dbReference type="Pfam" id="PF00892">
    <property type="entry name" value="EamA"/>
    <property type="match status" value="2"/>
</dbReference>
<keyword evidence="5 6" id="KW-0472">Membrane</keyword>
<evidence type="ECO:0000256" key="4">
    <source>
        <dbReference type="ARBA" id="ARBA00022989"/>
    </source>
</evidence>
<evidence type="ECO:0000256" key="1">
    <source>
        <dbReference type="ARBA" id="ARBA00004141"/>
    </source>
</evidence>
<evidence type="ECO:0000256" key="5">
    <source>
        <dbReference type="ARBA" id="ARBA00023136"/>
    </source>
</evidence>
<dbReference type="SUPFAM" id="SSF103481">
    <property type="entry name" value="Multidrug resistance efflux transporter EmrE"/>
    <property type="match status" value="2"/>
</dbReference>
<feature type="transmembrane region" description="Helical" evidence="6">
    <location>
        <begin position="249"/>
        <end position="268"/>
    </location>
</feature>
<reference evidence="8 9" key="1">
    <citation type="submission" date="2020-05" db="EMBL/GenBank/DDBJ databases">
        <title>Draft genome sequence of Desulfovibrio psychrotolerans JS1T.</title>
        <authorList>
            <person name="Ueno A."/>
            <person name="Tamazawa S."/>
            <person name="Tamamura S."/>
            <person name="Murakami T."/>
            <person name="Kiyama T."/>
            <person name="Inomata H."/>
            <person name="Amano Y."/>
            <person name="Miyakawa K."/>
            <person name="Tamaki H."/>
            <person name="Naganuma T."/>
            <person name="Kaneko K."/>
        </authorList>
    </citation>
    <scope>NUCLEOTIDE SEQUENCE [LARGE SCALE GENOMIC DNA]</scope>
    <source>
        <strain evidence="8 9">JS1</strain>
    </source>
</reference>
<organism evidence="8 9">
    <name type="scientific">Desulfovibrio psychrotolerans</name>
    <dbReference type="NCBI Taxonomy" id="415242"/>
    <lineage>
        <taxon>Bacteria</taxon>
        <taxon>Pseudomonadati</taxon>
        <taxon>Thermodesulfobacteriota</taxon>
        <taxon>Desulfovibrionia</taxon>
        <taxon>Desulfovibrionales</taxon>
        <taxon>Desulfovibrionaceae</taxon>
        <taxon>Desulfovibrio</taxon>
    </lineage>
</organism>
<feature type="transmembrane region" description="Helical" evidence="6">
    <location>
        <begin position="274"/>
        <end position="290"/>
    </location>
</feature>
<dbReference type="PANTHER" id="PTHR32322">
    <property type="entry name" value="INNER MEMBRANE TRANSPORTER"/>
    <property type="match status" value="1"/>
</dbReference>
<feature type="transmembrane region" description="Helical" evidence="6">
    <location>
        <begin position="127"/>
        <end position="143"/>
    </location>
</feature>
<evidence type="ECO:0000256" key="2">
    <source>
        <dbReference type="ARBA" id="ARBA00007362"/>
    </source>
</evidence>
<feature type="transmembrane region" description="Helical" evidence="6">
    <location>
        <begin position="186"/>
        <end position="206"/>
    </location>
</feature>
<keyword evidence="9" id="KW-1185">Reference proteome</keyword>
<feature type="transmembrane region" description="Helical" evidence="6">
    <location>
        <begin position="72"/>
        <end position="92"/>
    </location>
</feature>
<dbReference type="InterPro" id="IPR000620">
    <property type="entry name" value="EamA_dom"/>
</dbReference>
<accession>A0A7J0BY03</accession>
<feature type="transmembrane region" description="Helical" evidence="6">
    <location>
        <begin position="12"/>
        <end position="33"/>
    </location>
</feature>
<comment type="similarity">
    <text evidence="2">Belongs to the EamA transporter family.</text>
</comment>
<dbReference type="Gene3D" id="1.10.3730.20">
    <property type="match status" value="2"/>
</dbReference>
<gene>
    <name evidence="8" type="ORF">DSM19430T_32610</name>
</gene>
<dbReference type="PANTHER" id="PTHR32322:SF2">
    <property type="entry name" value="EAMA DOMAIN-CONTAINING PROTEIN"/>
    <property type="match status" value="1"/>
</dbReference>
<keyword evidence="4 6" id="KW-1133">Transmembrane helix</keyword>
<dbReference type="InterPro" id="IPR050638">
    <property type="entry name" value="AA-Vitamin_Transporters"/>
</dbReference>
<comment type="caution">
    <text evidence="8">The sequence shown here is derived from an EMBL/GenBank/DDBJ whole genome shotgun (WGS) entry which is preliminary data.</text>
</comment>
<dbReference type="AlphaFoldDB" id="A0A7J0BY03"/>
<evidence type="ECO:0000256" key="3">
    <source>
        <dbReference type="ARBA" id="ARBA00022692"/>
    </source>
</evidence>
<sequence length="292" mass="31721">MNLRADSAMLPSVALFTAMMLWASSYIAMKVAVGGYDPIVVVFFRMLLGTCTFGLAWRQLRRVRLRKGDWKPLLLMALCEPCIYFILEAYALRYTSASQAGMIASSMPIFVALGAFFFLGERLSRRVWGGFLLASSGVVWLSLAGESTESAPNPLLGNTLETLAMASAAVYVVIAKRLSAYYPPLFITAAQCTAGTVFFFPLLFLPTTQMPAEFPPDATLSVVYLGTVITIGAYGLYNYGVSKIPAGQAGAWINLIPVATLVMGWLILGETLTPTQYLASVLVLLGVYLTQR</sequence>
<name>A0A7J0BY03_9BACT</name>
<protein>
    <submittedName>
        <fullName evidence="8">Membrane protein</fullName>
    </submittedName>
</protein>
<feature type="transmembrane region" description="Helical" evidence="6">
    <location>
        <begin position="155"/>
        <end position="174"/>
    </location>
</feature>
<dbReference type="GO" id="GO:0016020">
    <property type="term" value="C:membrane"/>
    <property type="evidence" value="ECO:0007669"/>
    <property type="project" value="UniProtKB-SubCell"/>
</dbReference>
<feature type="domain" description="EamA" evidence="7">
    <location>
        <begin position="161"/>
        <end position="290"/>
    </location>
</feature>
<dbReference type="InterPro" id="IPR037185">
    <property type="entry name" value="EmrE-like"/>
</dbReference>
<proteinExistence type="inferred from homology"/>
<dbReference type="EMBL" id="BLVP01000043">
    <property type="protein sequence ID" value="GFM38577.1"/>
    <property type="molecule type" value="Genomic_DNA"/>
</dbReference>
<comment type="subcellular location">
    <subcellularLocation>
        <location evidence="1">Membrane</location>
        <topology evidence="1">Multi-pass membrane protein</topology>
    </subcellularLocation>
</comment>
<evidence type="ECO:0000313" key="9">
    <source>
        <dbReference type="Proteomes" id="UP000503820"/>
    </source>
</evidence>
<feature type="transmembrane region" description="Helical" evidence="6">
    <location>
        <begin position="98"/>
        <end position="120"/>
    </location>
</feature>
<evidence type="ECO:0000313" key="8">
    <source>
        <dbReference type="EMBL" id="GFM38577.1"/>
    </source>
</evidence>
<keyword evidence="3 6" id="KW-0812">Transmembrane</keyword>